<dbReference type="GO" id="GO:0004672">
    <property type="term" value="F:protein kinase activity"/>
    <property type="evidence" value="ECO:0007669"/>
    <property type="project" value="InterPro"/>
</dbReference>
<dbReference type="GO" id="GO:0005524">
    <property type="term" value="F:ATP binding"/>
    <property type="evidence" value="ECO:0007669"/>
    <property type="project" value="UniProtKB-UniRule"/>
</dbReference>
<evidence type="ECO:0000313" key="7">
    <source>
        <dbReference type="EMBL" id="GBG75537.1"/>
    </source>
</evidence>
<dbReference type="InterPro" id="IPR017441">
    <property type="entry name" value="Protein_kinase_ATP_BS"/>
</dbReference>
<keyword evidence="8" id="KW-1185">Reference proteome</keyword>
<dbReference type="AlphaFoldDB" id="A0A388KZP9"/>
<dbReference type="Gramene" id="GBG75537">
    <property type="protein sequence ID" value="GBG75537"/>
    <property type="gene ID" value="CBR_g20168"/>
</dbReference>
<feature type="compositionally biased region" description="Gly residues" evidence="4">
    <location>
        <begin position="92"/>
        <end position="129"/>
    </location>
</feature>
<feature type="region of interest" description="Disordered" evidence="4">
    <location>
        <begin position="92"/>
        <end position="145"/>
    </location>
</feature>
<dbReference type="InterPro" id="IPR011009">
    <property type="entry name" value="Kinase-like_dom_sf"/>
</dbReference>
<dbReference type="STRING" id="69332.A0A388KZP9"/>
<keyword evidence="5" id="KW-0812">Transmembrane</keyword>
<dbReference type="Gene3D" id="1.10.510.10">
    <property type="entry name" value="Transferase(Phosphotransferase) domain 1"/>
    <property type="match status" value="1"/>
</dbReference>
<feature type="compositionally biased region" description="Basic and acidic residues" evidence="4">
    <location>
        <begin position="356"/>
        <end position="365"/>
    </location>
</feature>
<gene>
    <name evidence="7" type="ORF">CBR_g20168</name>
</gene>
<dbReference type="OrthoDB" id="4062651at2759"/>
<accession>A0A388KZP9</accession>
<dbReference type="InterPro" id="IPR001245">
    <property type="entry name" value="Ser-Thr/Tyr_kinase_cat_dom"/>
</dbReference>
<sequence>MPLQSGSSSSGSSGLGSPSFLFASATAHNYCEQLNCGSSCPINDNCCASESETEACLRSCPSVPEVDPSASPICSRDCRQCLNLSAPSSGGGSGGSAASGSGSGAGAGAGRTTGQGSAAAGGNGTGSGSGKTLPSSGKNDRERNPSKFPIMVGGIMAGLLAFGLIMAATVYVYYVHLKKDPGLSLANLAGAGAGASPAVLMAAQQQQQQQRRRQHGTRHVGGSGGGSRSHHHPHTHAHTHRGPRRHGHARHPPMWASGRATPVVDRSQAIPLYSRSNVIPLPAAATASTSVHIPLYSLTESHHHIGPSPSSAAPPPPPLMHIYPISESLGGVGRAMSSADGGGAAAAATHPGGGGSDRKPPPPHDRVVHVGYPLMDHRSFSIDASVASIASTNEDYACIVFNLILLQGMTRSFSTDNLLGAGRYGNTFRGTLVDGSTVVVKRITRTDGLTEGMDFIRQVEGLAMADDMCLAKLWGCCVEAGERALVYEYIPLGSLETMLHGNKECYLKEACQPFRLGWLQRLHIATAIAKALDYLHRKKEAGPSGIVHGNLKPSNILMDEYMRPRLIDYGIAFLALEGRGLDVAYHGLHKTEYQAPDYLHTGRIESASDVYSYGVILLELISGKRPFGRTAVSSADRKRDSVIGMARRAMKDDLSTVDLVDKAIAIGTYEKGCVRQVVELALECASPSRQTRPALDVVIERITRIAKEAQAAATASDLQQQQVQQIHHQQQQLQMMSMSGDFTLCSQQRTQLQRQQTKHACINHSV</sequence>
<evidence type="ECO:0000313" key="8">
    <source>
        <dbReference type="Proteomes" id="UP000265515"/>
    </source>
</evidence>
<dbReference type="SUPFAM" id="SSF56112">
    <property type="entry name" value="Protein kinase-like (PK-like)"/>
    <property type="match status" value="1"/>
</dbReference>
<reference evidence="7 8" key="1">
    <citation type="journal article" date="2018" name="Cell">
        <title>The Chara Genome: Secondary Complexity and Implications for Plant Terrestrialization.</title>
        <authorList>
            <person name="Nishiyama T."/>
            <person name="Sakayama H."/>
            <person name="Vries J.D."/>
            <person name="Buschmann H."/>
            <person name="Saint-Marcoux D."/>
            <person name="Ullrich K.K."/>
            <person name="Haas F.B."/>
            <person name="Vanderstraeten L."/>
            <person name="Becker D."/>
            <person name="Lang D."/>
            <person name="Vosolsobe S."/>
            <person name="Rombauts S."/>
            <person name="Wilhelmsson P.K.I."/>
            <person name="Janitza P."/>
            <person name="Kern R."/>
            <person name="Heyl A."/>
            <person name="Rumpler F."/>
            <person name="Villalobos L.I.A.C."/>
            <person name="Clay J.M."/>
            <person name="Skokan R."/>
            <person name="Toyoda A."/>
            <person name="Suzuki Y."/>
            <person name="Kagoshima H."/>
            <person name="Schijlen E."/>
            <person name="Tajeshwar N."/>
            <person name="Catarino B."/>
            <person name="Hetherington A.J."/>
            <person name="Saltykova A."/>
            <person name="Bonnot C."/>
            <person name="Breuninger H."/>
            <person name="Symeonidi A."/>
            <person name="Radhakrishnan G.V."/>
            <person name="Van Nieuwerburgh F."/>
            <person name="Deforce D."/>
            <person name="Chang C."/>
            <person name="Karol K.G."/>
            <person name="Hedrich R."/>
            <person name="Ulvskov P."/>
            <person name="Glockner G."/>
            <person name="Delwiche C.F."/>
            <person name="Petrasek J."/>
            <person name="Van de Peer Y."/>
            <person name="Friml J."/>
            <person name="Beilby M."/>
            <person name="Dolan L."/>
            <person name="Kohara Y."/>
            <person name="Sugano S."/>
            <person name="Fujiyama A."/>
            <person name="Delaux P.-M."/>
            <person name="Quint M."/>
            <person name="TheiBen G."/>
            <person name="Hagemann M."/>
            <person name="Harholt J."/>
            <person name="Dunand C."/>
            <person name="Zachgo S."/>
            <person name="Langdale J."/>
            <person name="Maumus F."/>
            <person name="Straeten D.V.D."/>
            <person name="Gould S.B."/>
            <person name="Rensing S.A."/>
        </authorList>
    </citation>
    <scope>NUCLEOTIDE SEQUENCE [LARGE SCALE GENOMIC DNA]</scope>
    <source>
        <strain evidence="7 8">S276</strain>
    </source>
</reference>
<dbReference type="EMBL" id="BFEA01000226">
    <property type="protein sequence ID" value="GBG75537.1"/>
    <property type="molecule type" value="Genomic_DNA"/>
</dbReference>
<dbReference type="Proteomes" id="UP000265515">
    <property type="component" value="Unassembled WGS sequence"/>
</dbReference>
<dbReference type="InterPro" id="IPR000719">
    <property type="entry name" value="Prot_kinase_dom"/>
</dbReference>
<dbReference type="Pfam" id="PF07714">
    <property type="entry name" value="PK_Tyr_Ser-Thr"/>
    <property type="match status" value="1"/>
</dbReference>
<keyword evidence="5" id="KW-1133">Transmembrane helix</keyword>
<dbReference type="PROSITE" id="PS50011">
    <property type="entry name" value="PROTEIN_KINASE_DOM"/>
    <property type="match status" value="1"/>
</dbReference>
<feature type="transmembrane region" description="Helical" evidence="5">
    <location>
        <begin position="185"/>
        <end position="203"/>
    </location>
</feature>
<feature type="region of interest" description="Disordered" evidence="4">
    <location>
        <begin position="333"/>
        <end position="365"/>
    </location>
</feature>
<keyword evidence="5" id="KW-0472">Membrane</keyword>
<feature type="compositionally biased region" description="Low complexity" evidence="4">
    <location>
        <begin position="334"/>
        <end position="350"/>
    </location>
</feature>
<dbReference type="PROSITE" id="PS00107">
    <property type="entry name" value="PROTEIN_KINASE_ATP"/>
    <property type="match status" value="1"/>
</dbReference>
<evidence type="ECO:0000256" key="5">
    <source>
        <dbReference type="SAM" id="Phobius"/>
    </source>
</evidence>
<feature type="region of interest" description="Disordered" evidence="4">
    <location>
        <begin position="205"/>
        <end position="260"/>
    </location>
</feature>
<feature type="transmembrane region" description="Helical" evidence="5">
    <location>
        <begin position="148"/>
        <end position="173"/>
    </location>
</feature>
<evidence type="ECO:0000256" key="1">
    <source>
        <dbReference type="ARBA" id="ARBA00022741"/>
    </source>
</evidence>
<dbReference type="PANTHER" id="PTHR27001">
    <property type="entry name" value="OS01G0253100 PROTEIN"/>
    <property type="match status" value="1"/>
</dbReference>
<comment type="caution">
    <text evidence="7">The sequence shown here is derived from an EMBL/GenBank/DDBJ whole genome shotgun (WGS) entry which is preliminary data.</text>
</comment>
<organism evidence="7 8">
    <name type="scientific">Chara braunii</name>
    <name type="common">Braun's stonewort</name>
    <dbReference type="NCBI Taxonomy" id="69332"/>
    <lineage>
        <taxon>Eukaryota</taxon>
        <taxon>Viridiplantae</taxon>
        <taxon>Streptophyta</taxon>
        <taxon>Charophyceae</taxon>
        <taxon>Charales</taxon>
        <taxon>Characeae</taxon>
        <taxon>Chara</taxon>
    </lineage>
</organism>
<feature type="compositionally biased region" description="Basic residues" evidence="4">
    <location>
        <begin position="228"/>
        <end position="251"/>
    </location>
</feature>
<protein>
    <recommendedName>
        <fullName evidence="6">Protein kinase domain-containing protein</fullName>
    </recommendedName>
</protein>
<keyword evidence="1 3" id="KW-0547">Nucleotide-binding</keyword>
<dbReference type="GO" id="GO:0005886">
    <property type="term" value="C:plasma membrane"/>
    <property type="evidence" value="ECO:0007669"/>
    <property type="project" value="TreeGrafter"/>
</dbReference>
<evidence type="ECO:0000256" key="4">
    <source>
        <dbReference type="SAM" id="MobiDB-lite"/>
    </source>
</evidence>
<keyword evidence="2 3" id="KW-0067">ATP-binding</keyword>
<feature type="binding site" evidence="3">
    <location>
        <position position="441"/>
    </location>
    <ligand>
        <name>ATP</name>
        <dbReference type="ChEBI" id="CHEBI:30616"/>
    </ligand>
</feature>
<dbReference type="PANTHER" id="PTHR27001:SF85">
    <property type="entry name" value="OS01G0104000 PROTEIN"/>
    <property type="match status" value="1"/>
</dbReference>
<name>A0A388KZP9_CHABU</name>
<dbReference type="Gene3D" id="3.30.200.20">
    <property type="entry name" value="Phosphorylase Kinase, domain 1"/>
    <property type="match status" value="1"/>
</dbReference>
<feature type="domain" description="Protein kinase" evidence="6">
    <location>
        <begin position="413"/>
        <end position="705"/>
    </location>
</feature>
<evidence type="ECO:0000256" key="2">
    <source>
        <dbReference type="ARBA" id="ARBA00022840"/>
    </source>
</evidence>
<evidence type="ECO:0000259" key="6">
    <source>
        <dbReference type="PROSITE" id="PS50011"/>
    </source>
</evidence>
<dbReference type="OMA" id="NCCASES"/>
<proteinExistence type="predicted"/>
<evidence type="ECO:0000256" key="3">
    <source>
        <dbReference type="PROSITE-ProRule" id="PRU10141"/>
    </source>
</evidence>